<evidence type="ECO:0000256" key="1">
    <source>
        <dbReference type="SAM" id="MobiDB-lite"/>
    </source>
</evidence>
<gene>
    <name evidence="3" type="ORF">EB796_010028</name>
</gene>
<evidence type="ECO:0000313" key="3">
    <source>
        <dbReference type="EMBL" id="KAF6031655.1"/>
    </source>
</evidence>
<feature type="region of interest" description="Disordered" evidence="1">
    <location>
        <begin position="29"/>
        <end position="61"/>
    </location>
</feature>
<feature type="region of interest" description="Disordered" evidence="1">
    <location>
        <begin position="127"/>
        <end position="147"/>
    </location>
</feature>
<keyword evidence="2" id="KW-1133">Transmembrane helix</keyword>
<organism evidence="3 4">
    <name type="scientific">Bugula neritina</name>
    <name type="common">Brown bryozoan</name>
    <name type="synonym">Sertularia neritina</name>
    <dbReference type="NCBI Taxonomy" id="10212"/>
    <lineage>
        <taxon>Eukaryota</taxon>
        <taxon>Metazoa</taxon>
        <taxon>Spiralia</taxon>
        <taxon>Lophotrochozoa</taxon>
        <taxon>Bryozoa</taxon>
        <taxon>Gymnolaemata</taxon>
        <taxon>Cheilostomatida</taxon>
        <taxon>Flustrina</taxon>
        <taxon>Buguloidea</taxon>
        <taxon>Bugulidae</taxon>
        <taxon>Bugula</taxon>
    </lineage>
</organism>
<reference evidence="3" key="1">
    <citation type="submission" date="2020-06" db="EMBL/GenBank/DDBJ databases">
        <title>Draft genome of Bugula neritina, a colonial animal packing powerful symbionts and potential medicines.</title>
        <authorList>
            <person name="Rayko M."/>
        </authorList>
    </citation>
    <scope>NUCLEOTIDE SEQUENCE [LARGE SCALE GENOMIC DNA]</scope>
    <source>
        <strain evidence="3">Kwan_BN1</strain>
    </source>
</reference>
<dbReference type="EMBL" id="VXIV02001581">
    <property type="protein sequence ID" value="KAF6031655.1"/>
    <property type="molecule type" value="Genomic_DNA"/>
</dbReference>
<sequence>MVILRTNSSHSIVRAKSNHTPILKKYSADTLKPRKPDDSVSLQDLRAGSAPPRSRQFSRPAKCQETVWGVTDAPPPAPRREETHWLAWNTGDLEPPGIQTRLHRPYPSPEPLPNYQQKGETCANTLRQPTPQLQEGRAQSRAASVDSRSYVVKNTNPAALNAKYGRSSPHPHFRSWHTSQCNNYEAEVTYNMLQHLYGGKSRLLDTMRRNRPGRYEHPINFERKILHGTYRGLERGKDLFKKLYSSQFKGNHFENFYYFMSSFCIWLAIGYPVVCYLLFNTAVTVSVTHNSACDCKCEL</sequence>
<keyword evidence="2" id="KW-0472">Membrane</keyword>
<dbReference type="AlphaFoldDB" id="A0A7J7K0F2"/>
<comment type="caution">
    <text evidence="3">The sequence shown here is derived from an EMBL/GenBank/DDBJ whole genome shotgun (WGS) entry which is preliminary data.</text>
</comment>
<evidence type="ECO:0000256" key="2">
    <source>
        <dbReference type="SAM" id="Phobius"/>
    </source>
</evidence>
<keyword evidence="4" id="KW-1185">Reference proteome</keyword>
<keyword evidence="2" id="KW-0812">Transmembrane</keyword>
<evidence type="ECO:0000313" key="4">
    <source>
        <dbReference type="Proteomes" id="UP000593567"/>
    </source>
</evidence>
<feature type="transmembrane region" description="Helical" evidence="2">
    <location>
        <begin position="256"/>
        <end position="279"/>
    </location>
</feature>
<dbReference type="Proteomes" id="UP000593567">
    <property type="component" value="Unassembled WGS sequence"/>
</dbReference>
<proteinExistence type="predicted"/>
<accession>A0A7J7K0F2</accession>
<protein>
    <submittedName>
        <fullName evidence="3">Uncharacterized protein</fullName>
    </submittedName>
</protein>
<name>A0A7J7K0F2_BUGNE</name>